<dbReference type="AlphaFoldDB" id="A0A4S2F6V5"/>
<dbReference type="PIRSF" id="PIRSF012508">
    <property type="entry name" value="YerC"/>
    <property type="match status" value="1"/>
</dbReference>
<dbReference type="PANTHER" id="PTHR40080:SF1">
    <property type="entry name" value="TRPR-LIKE PROTEIN YERC_YECD"/>
    <property type="match status" value="1"/>
</dbReference>
<dbReference type="InterPro" id="IPR010921">
    <property type="entry name" value="Trp_repressor/repl_initiator"/>
</dbReference>
<dbReference type="OrthoDB" id="2621539at2"/>
<comment type="caution">
    <text evidence="1">The sequence shown here is derived from an EMBL/GenBank/DDBJ whole genome shotgun (WGS) entry which is preliminary data.</text>
</comment>
<dbReference type="RefSeq" id="WP_136012078.1">
    <property type="nucleotide sequence ID" value="NZ_SRYE01000001.1"/>
</dbReference>
<dbReference type="InterPro" id="IPR038116">
    <property type="entry name" value="TrpR-like_sf"/>
</dbReference>
<organism evidence="1 2">
    <name type="scientific">Muricaecibacterium torontonense</name>
    <dbReference type="NCBI Taxonomy" id="3032871"/>
    <lineage>
        <taxon>Bacteria</taxon>
        <taxon>Bacillati</taxon>
        <taxon>Actinomycetota</taxon>
        <taxon>Coriobacteriia</taxon>
        <taxon>Coriobacteriales</taxon>
        <taxon>Atopobiaceae</taxon>
        <taxon>Muricaecibacterium</taxon>
    </lineage>
</organism>
<dbReference type="InterPro" id="IPR013368">
    <property type="entry name" value="YecD_YerC"/>
</dbReference>
<evidence type="ECO:0000313" key="1">
    <source>
        <dbReference type="EMBL" id="TGY63453.1"/>
    </source>
</evidence>
<evidence type="ECO:0000313" key="2">
    <source>
        <dbReference type="Proteomes" id="UP000310263"/>
    </source>
</evidence>
<gene>
    <name evidence="1" type="ORF">E5334_02865</name>
</gene>
<dbReference type="Gene3D" id="1.10.1270.10">
    <property type="entry name" value="TrpR-like"/>
    <property type="match status" value="1"/>
</dbReference>
<dbReference type="GO" id="GO:0043565">
    <property type="term" value="F:sequence-specific DNA binding"/>
    <property type="evidence" value="ECO:0007669"/>
    <property type="project" value="InterPro"/>
</dbReference>
<dbReference type="Pfam" id="PF01371">
    <property type="entry name" value="Trp_repressor"/>
    <property type="match status" value="1"/>
</dbReference>
<dbReference type="NCBIfam" id="TIGR02531">
    <property type="entry name" value="yecD_yerC"/>
    <property type="match status" value="1"/>
</dbReference>
<dbReference type="PANTHER" id="PTHR40080">
    <property type="entry name" value="LMO1763 PROTEIN"/>
    <property type="match status" value="1"/>
</dbReference>
<name>A0A4S2F6V5_9ACTN</name>
<protein>
    <submittedName>
        <fullName evidence="1">TrpR-like protein YerC/YecD</fullName>
    </submittedName>
</protein>
<reference evidence="1 2" key="1">
    <citation type="submission" date="2019-04" db="EMBL/GenBank/DDBJ databases">
        <title>Microbes associate with the intestines of laboratory mice.</title>
        <authorList>
            <person name="Navarre W."/>
            <person name="Wong E."/>
            <person name="Huang K."/>
            <person name="Tropini C."/>
            <person name="Ng K."/>
            <person name="Yu B."/>
        </authorList>
    </citation>
    <scope>NUCLEOTIDE SEQUENCE [LARGE SCALE GENOMIC DNA]</scope>
    <source>
        <strain evidence="1 2">NM07_P-09</strain>
    </source>
</reference>
<dbReference type="InterPro" id="IPR000831">
    <property type="entry name" value="Trp_repress"/>
</dbReference>
<proteinExistence type="predicted"/>
<keyword evidence="2" id="KW-1185">Reference proteome</keyword>
<dbReference type="Proteomes" id="UP000310263">
    <property type="component" value="Unassembled WGS sequence"/>
</dbReference>
<dbReference type="EMBL" id="SRYE01000001">
    <property type="protein sequence ID" value="TGY63453.1"/>
    <property type="molecule type" value="Genomic_DNA"/>
</dbReference>
<accession>A0A4S2F6V5</accession>
<sequence>MDPQREAQLSQPDVQVLVEAVMAAHTQEQVQALLVDLCTSREISDMAQRLQVAQMLDEGQPYAQVQRVTGASSTTVSRVSKFLNGDVGGYRWVLDTLNASAKE</sequence>
<dbReference type="SUPFAM" id="SSF48295">
    <property type="entry name" value="TrpR-like"/>
    <property type="match status" value="1"/>
</dbReference>
<dbReference type="GO" id="GO:0003700">
    <property type="term" value="F:DNA-binding transcription factor activity"/>
    <property type="evidence" value="ECO:0007669"/>
    <property type="project" value="InterPro"/>
</dbReference>